<feature type="domain" description="GS beta-grasp" evidence="8">
    <location>
        <begin position="19"/>
        <end position="99"/>
    </location>
</feature>
<dbReference type="SUPFAM" id="SSF55931">
    <property type="entry name" value="Glutamine synthetase/guanido kinase"/>
    <property type="match status" value="1"/>
</dbReference>
<evidence type="ECO:0000256" key="5">
    <source>
        <dbReference type="ARBA" id="ARBA00022840"/>
    </source>
</evidence>
<evidence type="ECO:0000313" key="10">
    <source>
        <dbReference type="EMBL" id="KAG9441946.1"/>
    </source>
</evidence>
<dbReference type="GO" id="GO:0005737">
    <property type="term" value="C:cytoplasm"/>
    <property type="evidence" value="ECO:0007669"/>
    <property type="project" value="TreeGrafter"/>
</dbReference>
<dbReference type="GO" id="GO:0006542">
    <property type="term" value="P:glutamine biosynthetic process"/>
    <property type="evidence" value="ECO:0007669"/>
    <property type="project" value="InterPro"/>
</dbReference>
<dbReference type="AlphaFoldDB" id="A0AAV7E2A4"/>
<evidence type="ECO:0000259" key="8">
    <source>
        <dbReference type="PROSITE" id="PS51986"/>
    </source>
</evidence>
<evidence type="ECO:0000256" key="2">
    <source>
        <dbReference type="ARBA" id="ARBA00012937"/>
    </source>
</evidence>
<dbReference type="InterPro" id="IPR008146">
    <property type="entry name" value="Gln_synth_cat_dom"/>
</dbReference>
<dbReference type="Gene3D" id="3.30.590.10">
    <property type="entry name" value="Glutamine synthetase/guanido kinase, catalytic domain"/>
    <property type="match status" value="1"/>
</dbReference>
<proteinExistence type="inferred from homology"/>
<evidence type="ECO:0000259" key="9">
    <source>
        <dbReference type="PROSITE" id="PS51987"/>
    </source>
</evidence>
<evidence type="ECO:0000256" key="7">
    <source>
        <dbReference type="RuleBase" id="RU000384"/>
    </source>
</evidence>
<dbReference type="GO" id="GO:0004356">
    <property type="term" value="F:glutamine synthetase activity"/>
    <property type="evidence" value="ECO:0007669"/>
    <property type="project" value="UniProtKB-EC"/>
</dbReference>
<dbReference type="InterPro" id="IPR008147">
    <property type="entry name" value="Gln_synt_N"/>
</dbReference>
<sequence>MSLLHNLLTLDLSASTDKIIAEYIWIGGSGRELRSKARTLPGTVSDVRELPKWSFDGSSTDQVSKHGVEVILHPQAIFRDPFRGESNILVMCDTYSPEGDPIPSNKRFHAAEVFNHPAVVAEEPWFGIEQEYTLLQKDHNWPLGWPLGGFPGPQGPYYCGVGANKAFGRDISDAHYKASLYAGINICGTNAEVMPGQWEFQIGPTIGIAASDELWVARYILERITEVAGVILSLDAKPVQGDWNGAGAHTNFSTKSMRSDGGIKEIKKAIEKLALWHKDHMSVYGDDNEKRLTGLHETAHIDTFSWGVANRNASIRISRDTEKEGKGYLEDRRPASSMDPYLVTSMITETTILWNSSLEPNGTKE</sequence>
<dbReference type="Pfam" id="PF00120">
    <property type="entry name" value="Gln-synt_C"/>
    <property type="match status" value="1"/>
</dbReference>
<dbReference type="InterPro" id="IPR050292">
    <property type="entry name" value="Glutamine_Synthetase"/>
</dbReference>
<comment type="caution">
    <text evidence="10">The sequence shown here is derived from an EMBL/GenBank/DDBJ whole genome shotgun (WGS) entry which is preliminary data.</text>
</comment>
<name>A0AAV7E2A4_ARIFI</name>
<dbReference type="PANTHER" id="PTHR20852:SF103">
    <property type="entry name" value="GLUTAMINE SYNTHETASE"/>
    <property type="match status" value="1"/>
</dbReference>
<evidence type="ECO:0000313" key="11">
    <source>
        <dbReference type="Proteomes" id="UP000825729"/>
    </source>
</evidence>
<evidence type="ECO:0000256" key="3">
    <source>
        <dbReference type="ARBA" id="ARBA00022598"/>
    </source>
</evidence>
<keyword evidence="5" id="KW-0067">ATP-binding</keyword>
<dbReference type="FunFam" id="3.30.590.10:FF:000004">
    <property type="entry name" value="Glutamine synthetase"/>
    <property type="match status" value="1"/>
</dbReference>
<dbReference type="PANTHER" id="PTHR20852">
    <property type="entry name" value="GLUTAMINE SYNTHETASE"/>
    <property type="match status" value="1"/>
</dbReference>
<protein>
    <recommendedName>
        <fullName evidence="2">glutamine synthetase</fullName>
        <ecNumber evidence="2">6.3.1.2</ecNumber>
    </recommendedName>
</protein>
<comment type="similarity">
    <text evidence="1 6 7">Belongs to the glutamine synthetase family.</text>
</comment>
<dbReference type="SMART" id="SM01230">
    <property type="entry name" value="Gln-synt_C"/>
    <property type="match status" value="1"/>
</dbReference>
<reference evidence="10 11" key="1">
    <citation type="submission" date="2021-07" db="EMBL/GenBank/DDBJ databases">
        <title>The Aristolochia fimbriata genome: insights into angiosperm evolution, floral development and chemical biosynthesis.</title>
        <authorList>
            <person name="Jiao Y."/>
        </authorList>
    </citation>
    <scope>NUCLEOTIDE SEQUENCE [LARGE SCALE GENOMIC DNA]</scope>
    <source>
        <strain evidence="10">IBCAS-2021</strain>
        <tissue evidence="10">Leaf</tissue>
    </source>
</reference>
<organism evidence="10 11">
    <name type="scientific">Aristolochia fimbriata</name>
    <name type="common">White veined hardy Dutchman's pipe vine</name>
    <dbReference type="NCBI Taxonomy" id="158543"/>
    <lineage>
        <taxon>Eukaryota</taxon>
        <taxon>Viridiplantae</taxon>
        <taxon>Streptophyta</taxon>
        <taxon>Embryophyta</taxon>
        <taxon>Tracheophyta</taxon>
        <taxon>Spermatophyta</taxon>
        <taxon>Magnoliopsida</taxon>
        <taxon>Magnoliidae</taxon>
        <taxon>Piperales</taxon>
        <taxon>Aristolochiaceae</taxon>
        <taxon>Aristolochia</taxon>
    </lineage>
</organism>
<dbReference type="PROSITE" id="PS51987">
    <property type="entry name" value="GS_CATALYTIC"/>
    <property type="match status" value="1"/>
</dbReference>
<evidence type="ECO:0000256" key="1">
    <source>
        <dbReference type="ARBA" id="ARBA00009897"/>
    </source>
</evidence>
<keyword evidence="4" id="KW-0547">Nucleotide-binding</keyword>
<evidence type="ECO:0000256" key="4">
    <source>
        <dbReference type="ARBA" id="ARBA00022741"/>
    </source>
</evidence>
<dbReference type="Gene3D" id="3.10.20.70">
    <property type="entry name" value="Glutamine synthetase, N-terminal domain"/>
    <property type="match status" value="1"/>
</dbReference>
<dbReference type="InterPro" id="IPR027303">
    <property type="entry name" value="Gln_synth_gly_rich_site"/>
</dbReference>
<dbReference type="InterPro" id="IPR014746">
    <property type="entry name" value="Gln_synth/guanido_kin_cat_dom"/>
</dbReference>
<dbReference type="EC" id="6.3.1.2" evidence="2"/>
<dbReference type="PROSITE" id="PS51986">
    <property type="entry name" value="GS_BETA_GRASP"/>
    <property type="match status" value="1"/>
</dbReference>
<dbReference type="GO" id="GO:0005524">
    <property type="term" value="F:ATP binding"/>
    <property type="evidence" value="ECO:0007669"/>
    <property type="project" value="UniProtKB-KW"/>
</dbReference>
<gene>
    <name evidence="10" type="ORF">H6P81_017800</name>
</gene>
<accession>A0AAV7E2A4</accession>
<dbReference type="PROSITE" id="PS00181">
    <property type="entry name" value="GLNA_ATP"/>
    <property type="match status" value="1"/>
</dbReference>
<feature type="domain" description="GS catalytic" evidence="9">
    <location>
        <begin position="106"/>
        <end position="365"/>
    </location>
</feature>
<keyword evidence="11" id="KW-1185">Reference proteome</keyword>
<evidence type="ECO:0000256" key="6">
    <source>
        <dbReference type="PROSITE-ProRule" id="PRU01330"/>
    </source>
</evidence>
<keyword evidence="3" id="KW-0436">Ligase</keyword>
<dbReference type="SUPFAM" id="SSF54368">
    <property type="entry name" value="Glutamine synthetase, N-terminal domain"/>
    <property type="match status" value="1"/>
</dbReference>
<dbReference type="Proteomes" id="UP000825729">
    <property type="component" value="Unassembled WGS sequence"/>
</dbReference>
<dbReference type="InterPro" id="IPR036651">
    <property type="entry name" value="Gln_synt_N_sf"/>
</dbReference>
<dbReference type="EMBL" id="JAINDJ010000007">
    <property type="protein sequence ID" value="KAG9441946.1"/>
    <property type="molecule type" value="Genomic_DNA"/>
</dbReference>